<dbReference type="SUPFAM" id="SSF55729">
    <property type="entry name" value="Acyl-CoA N-acyltransferases (Nat)"/>
    <property type="match status" value="1"/>
</dbReference>
<dbReference type="RefSeq" id="WP_121256452.1">
    <property type="nucleotide sequence ID" value="NZ_RBIL01000002.1"/>
</dbReference>
<dbReference type="OrthoDB" id="3533156at2"/>
<evidence type="ECO:0000259" key="1">
    <source>
        <dbReference type="PROSITE" id="PS51186"/>
    </source>
</evidence>
<dbReference type="Proteomes" id="UP000278962">
    <property type="component" value="Unassembled WGS sequence"/>
</dbReference>
<dbReference type="PANTHER" id="PTHR43792:SF1">
    <property type="entry name" value="N-ACETYLTRANSFERASE DOMAIN-CONTAINING PROTEIN"/>
    <property type="match status" value="1"/>
</dbReference>
<evidence type="ECO:0000313" key="3">
    <source>
        <dbReference type="Proteomes" id="UP000278962"/>
    </source>
</evidence>
<keyword evidence="2" id="KW-0808">Transferase</keyword>
<dbReference type="EMBL" id="RBIL01000002">
    <property type="protein sequence ID" value="RKQ87687.1"/>
    <property type="molecule type" value="Genomic_DNA"/>
</dbReference>
<dbReference type="AlphaFoldDB" id="A0A660L167"/>
<dbReference type="InterPro" id="IPR016181">
    <property type="entry name" value="Acyl_CoA_acyltransferase"/>
</dbReference>
<proteinExistence type="predicted"/>
<dbReference type="Gene3D" id="3.40.630.30">
    <property type="match status" value="1"/>
</dbReference>
<dbReference type="InterPro" id="IPR051531">
    <property type="entry name" value="N-acetyltransferase"/>
</dbReference>
<keyword evidence="3" id="KW-1185">Reference proteome</keyword>
<accession>A0A660L167</accession>
<name>A0A660L167_9ACTN</name>
<dbReference type="PANTHER" id="PTHR43792">
    <property type="entry name" value="GNAT FAMILY, PUTATIVE (AFU_ORTHOLOGUE AFUA_3G00765)-RELATED-RELATED"/>
    <property type="match status" value="1"/>
</dbReference>
<organism evidence="2 3">
    <name type="scientific">Solirubrobacter pauli</name>
    <dbReference type="NCBI Taxonomy" id="166793"/>
    <lineage>
        <taxon>Bacteria</taxon>
        <taxon>Bacillati</taxon>
        <taxon>Actinomycetota</taxon>
        <taxon>Thermoleophilia</taxon>
        <taxon>Solirubrobacterales</taxon>
        <taxon>Solirubrobacteraceae</taxon>
        <taxon>Solirubrobacter</taxon>
    </lineage>
</organism>
<dbReference type="PROSITE" id="PS51186">
    <property type="entry name" value="GNAT"/>
    <property type="match status" value="1"/>
</dbReference>
<comment type="caution">
    <text evidence="2">The sequence shown here is derived from an EMBL/GenBank/DDBJ whole genome shotgun (WGS) entry which is preliminary data.</text>
</comment>
<dbReference type="InterPro" id="IPR000182">
    <property type="entry name" value="GNAT_dom"/>
</dbReference>
<evidence type="ECO:0000313" key="2">
    <source>
        <dbReference type="EMBL" id="RKQ87687.1"/>
    </source>
</evidence>
<protein>
    <submittedName>
        <fullName evidence="2">RimJ/RimL family protein N-acetyltransferase</fullName>
    </submittedName>
</protein>
<dbReference type="GO" id="GO:0016747">
    <property type="term" value="F:acyltransferase activity, transferring groups other than amino-acyl groups"/>
    <property type="evidence" value="ECO:0007669"/>
    <property type="project" value="InterPro"/>
</dbReference>
<gene>
    <name evidence="2" type="ORF">C8N24_5712</name>
</gene>
<reference evidence="2 3" key="1">
    <citation type="submission" date="2018-10" db="EMBL/GenBank/DDBJ databases">
        <title>Genomic Encyclopedia of Archaeal and Bacterial Type Strains, Phase II (KMG-II): from individual species to whole genera.</title>
        <authorList>
            <person name="Goeker M."/>
        </authorList>
    </citation>
    <scope>NUCLEOTIDE SEQUENCE [LARGE SCALE GENOMIC DNA]</scope>
    <source>
        <strain evidence="2 3">DSM 14954</strain>
    </source>
</reference>
<feature type="domain" description="N-acetyltransferase" evidence="1">
    <location>
        <begin position="21"/>
        <end position="173"/>
    </location>
</feature>
<dbReference type="Pfam" id="PF13302">
    <property type="entry name" value="Acetyltransf_3"/>
    <property type="match status" value="1"/>
</dbReference>
<sequence>MAYTELITTERLVLRRWHAPTHTPALAALNALPEAVRFLNAGVPFTPEESAGQSARFAAHWDRYGFGLWAVEVAGACVGFTGLCHPLWFPAYASEVEIGRRLHPSAWGRGFATEAGRLALECGFAELGLERVIACIDPDNRSSIAVADRLGLARGETVPEPSGPGQLVIYSIGAGTSSDKPERATASG</sequence>